<evidence type="ECO:0000313" key="2">
    <source>
        <dbReference type="EMBL" id="OIV40615.1"/>
    </source>
</evidence>
<comment type="caution">
    <text evidence="2">The sequence shown here is derived from an EMBL/GenBank/DDBJ whole genome shotgun (WGS) entry which is preliminary data.</text>
</comment>
<reference evidence="2 3" key="1">
    <citation type="submission" date="2016-10" db="EMBL/GenBank/DDBJ databases">
        <title>Draft Genome Sequence of Rhizobacteria Flavobacterium johnsoniae CI04.</title>
        <authorList>
            <person name="Bravo J.I."/>
            <person name="Lozano G.L."/>
            <person name="Handelsman J."/>
        </authorList>
    </citation>
    <scope>NUCLEOTIDE SEQUENCE [LARGE SCALE GENOMIC DNA]</scope>
    <source>
        <strain evidence="2 3">CI04</strain>
    </source>
</reference>
<feature type="region of interest" description="Disordered" evidence="1">
    <location>
        <begin position="1"/>
        <end position="26"/>
    </location>
</feature>
<protein>
    <submittedName>
        <fullName evidence="2">Uncharacterized protein</fullName>
    </submittedName>
</protein>
<dbReference type="OrthoDB" id="1377265at2"/>
<dbReference type="AlphaFoldDB" id="A0A1J7BPJ3"/>
<sequence length="83" mass="9360">MDTKKSDEAASDNFETIAPEKDNPVKKEFEIGELGNDELKEDERARNVSRYGAPAIINLPSENFSAFRFDKCKTTDSLLLPHN</sequence>
<accession>A0A1J7BPJ3</accession>
<keyword evidence="3" id="KW-1185">Reference proteome</keyword>
<evidence type="ECO:0000256" key="1">
    <source>
        <dbReference type="SAM" id="MobiDB-lite"/>
    </source>
</evidence>
<dbReference type="Proteomes" id="UP000182826">
    <property type="component" value="Unassembled WGS sequence"/>
</dbReference>
<proteinExistence type="predicted"/>
<name>A0A1J7BPJ3_FLAJO</name>
<organism evidence="2 3">
    <name type="scientific">Flavobacterium johnsoniae</name>
    <name type="common">Cytophaga johnsonae</name>
    <dbReference type="NCBI Taxonomy" id="986"/>
    <lineage>
        <taxon>Bacteria</taxon>
        <taxon>Pseudomonadati</taxon>
        <taxon>Bacteroidota</taxon>
        <taxon>Flavobacteriia</taxon>
        <taxon>Flavobacteriales</taxon>
        <taxon>Flavobacteriaceae</taxon>
        <taxon>Flavobacterium</taxon>
    </lineage>
</organism>
<dbReference type="EMBL" id="MLFK01000009">
    <property type="protein sequence ID" value="OIV40615.1"/>
    <property type="molecule type" value="Genomic_DNA"/>
</dbReference>
<gene>
    <name evidence="2" type="ORF">BKM63_17265</name>
</gene>
<evidence type="ECO:0000313" key="3">
    <source>
        <dbReference type="Proteomes" id="UP000182826"/>
    </source>
</evidence>
<dbReference type="RefSeq" id="WP_071637817.1">
    <property type="nucleotide sequence ID" value="NZ_MLFK01000009.1"/>
</dbReference>